<gene>
    <name evidence="3" type="ORF">CHT98_07850</name>
</gene>
<dbReference type="SUPFAM" id="SSF53850">
    <property type="entry name" value="Periplasmic binding protein-like II"/>
    <property type="match status" value="1"/>
</dbReference>
<proteinExistence type="predicted"/>
<evidence type="ECO:0000313" key="4">
    <source>
        <dbReference type="Proteomes" id="UP000215367"/>
    </source>
</evidence>
<organism evidence="3 4">
    <name type="scientific">Azospirillum brasilense</name>
    <dbReference type="NCBI Taxonomy" id="192"/>
    <lineage>
        <taxon>Bacteria</taxon>
        <taxon>Pseudomonadati</taxon>
        <taxon>Pseudomonadota</taxon>
        <taxon>Alphaproteobacteria</taxon>
        <taxon>Rhodospirillales</taxon>
        <taxon>Azospirillaceae</taxon>
        <taxon>Azospirillum</taxon>
    </lineage>
</organism>
<reference evidence="3 4" key="1">
    <citation type="submission" date="2017-07" db="EMBL/GenBank/DDBJ databases">
        <title>Whole genome sequence of Azospirillum brasilense 2A1, a potential biofertilizer strain.</title>
        <authorList>
            <person name="Fontana C.A."/>
            <person name="Toffoli L.M."/>
            <person name="Salazar S.M."/>
            <person name="Puglisi E."/>
            <person name="Pedraza R."/>
            <person name="Bassi D."/>
            <person name="Cocconcelli P.S."/>
        </authorList>
    </citation>
    <scope>NUCLEOTIDE SEQUENCE [LARGE SCALE GENOMIC DNA]</scope>
    <source>
        <strain evidence="3 4">2A1</strain>
        <plasmid evidence="3">unnamed</plasmid>
    </source>
</reference>
<dbReference type="Proteomes" id="UP000215367">
    <property type="component" value="Unassembled WGS sequence"/>
</dbReference>
<protein>
    <recommendedName>
        <fullName evidence="2">LysR substrate-binding domain-containing protein</fullName>
    </recommendedName>
</protein>
<name>A0A235HG25_AZOBR</name>
<dbReference type="InterPro" id="IPR005119">
    <property type="entry name" value="LysR_subst-bd"/>
</dbReference>
<keyword evidence="3" id="KW-0614">Plasmid</keyword>
<feature type="region of interest" description="Disordered" evidence="1">
    <location>
        <begin position="129"/>
        <end position="152"/>
    </location>
</feature>
<dbReference type="EMBL" id="NOWT01000005">
    <property type="protein sequence ID" value="OYD84811.1"/>
    <property type="molecule type" value="Genomic_DNA"/>
</dbReference>
<evidence type="ECO:0000313" key="3">
    <source>
        <dbReference type="EMBL" id="OYD84811.1"/>
    </source>
</evidence>
<dbReference type="AlphaFoldDB" id="A0A235HG25"/>
<sequence length="152" mass="16089">MTAGSPQGVAVVGIRIPGGDQQGAEADHLRQRALDALRGMSARCEAAGLAGTAWTFSSISSVLDAALAGLGLPYMPEELAFPHIEGGRLQAVLKDWSPTFSGLPIFFARRQSPPALSPAIEALRHRRQPCHTAGHDDAARSWVSGDPLRDRA</sequence>
<dbReference type="Pfam" id="PF03466">
    <property type="entry name" value="LysR_substrate"/>
    <property type="match status" value="1"/>
</dbReference>
<accession>A0A235HG25</accession>
<feature type="domain" description="LysR substrate-binding" evidence="2">
    <location>
        <begin position="41"/>
        <end position="125"/>
    </location>
</feature>
<dbReference type="Gene3D" id="3.40.190.290">
    <property type="match status" value="1"/>
</dbReference>
<geneLocation type="plasmid" evidence="3">
    <name>unnamed</name>
</geneLocation>
<comment type="caution">
    <text evidence="3">The sequence shown here is derived from an EMBL/GenBank/DDBJ whole genome shotgun (WGS) entry which is preliminary data.</text>
</comment>
<evidence type="ECO:0000259" key="2">
    <source>
        <dbReference type="Pfam" id="PF03466"/>
    </source>
</evidence>
<evidence type="ECO:0000256" key="1">
    <source>
        <dbReference type="SAM" id="MobiDB-lite"/>
    </source>
</evidence>